<comment type="caution">
    <text evidence="2">The sequence shown here is derived from an EMBL/GenBank/DDBJ whole genome shotgun (WGS) entry which is preliminary data.</text>
</comment>
<organism evidence="2 3">
    <name type="scientific">Euplotes crassus</name>
    <dbReference type="NCBI Taxonomy" id="5936"/>
    <lineage>
        <taxon>Eukaryota</taxon>
        <taxon>Sar</taxon>
        <taxon>Alveolata</taxon>
        <taxon>Ciliophora</taxon>
        <taxon>Intramacronucleata</taxon>
        <taxon>Spirotrichea</taxon>
        <taxon>Hypotrichia</taxon>
        <taxon>Euplotida</taxon>
        <taxon>Euplotidae</taxon>
        <taxon>Moneuplotes</taxon>
    </lineage>
</organism>
<evidence type="ECO:0000256" key="1">
    <source>
        <dbReference type="SAM" id="MobiDB-lite"/>
    </source>
</evidence>
<sequence>MSVVKPPPNLDDIKAKIKQNKKGRSSSFFHNKQKMDQERNMALLDQPYVPEGVRHKKEKSENPSESSGSYMEERYYNRRPSEESTKAKTKSRRRNPNFVQNPKVGVMVGPERSYPEGAPAYNKGRKEPNKRILPANTMLSGHSLDSRPVRLDGSYLSPLSEENKDVPEFETPSEVEELYNDLFKTIPQNIKNPSESASQKSKDSGPLNSQRDHQKDWANTPLYEEYAKAGITLKNSKFDPTFSYKKYNRQEGESYNFYNEQESKEVYEFVRNRYESQNYDKSIKPFYETAMNTLCWIYEDQMELNTFKKIKKMYKKIDVVATLKLLLRCQLIYSARNDILNIFECIRVFKILKVKAKNLVNVNYDFREDARTTTQRMRMICKDLEKYQGLLIQYIIKFLKNNKIFENKMFIFEGKDWLSYSINEYHQISERAAKVGVRMKTTKELSMMNGA</sequence>
<gene>
    <name evidence="2" type="ORF">ECRASSUSDP1_LOCUS21048</name>
</gene>
<dbReference type="EMBL" id="CAMPGE010021491">
    <property type="protein sequence ID" value="CAI2379635.1"/>
    <property type="molecule type" value="Genomic_DNA"/>
</dbReference>
<reference evidence="2" key="1">
    <citation type="submission" date="2023-07" db="EMBL/GenBank/DDBJ databases">
        <authorList>
            <consortium name="AG Swart"/>
            <person name="Singh M."/>
            <person name="Singh A."/>
            <person name="Seah K."/>
            <person name="Emmerich C."/>
        </authorList>
    </citation>
    <scope>NUCLEOTIDE SEQUENCE</scope>
    <source>
        <strain evidence="2">DP1</strain>
    </source>
</reference>
<feature type="region of interest" description="Disordered" evidence="1">
    <location>
        <begin position="188"/>
        <end position="216"/>
    </location>
</feature>
<feature type="compositionally biased region" description="Polar residues" evidence="1">
    <location>
        <begin position="188"/>
        <end position="199"/>
    </location>
</feature>
<feature type="compositionally biased region" description="Basic and acidic residues" evidence="1">
    <location>
        <begin position="71"/>
        <end position="86"/>
    </location>
</feature>
<proteinExistence type="predicted"/>
<dbReference type="AlphaFoldDB" id="A0AAD1XV48"/>
<name>A0AAD1XV48_EUPCR</name>
<feature type="region of interest" description="Disordered" evidence="1">
    <location>
        <begin position="1"/>
        <end position="170"/>
    </location>
</feature>
<keyword evidence="3" id="KW-1185">Reference proteome</keyword>
<accession>A0AAD1XV48</accession>
<evidence type="ECO:0000313" key="2">
    <source>
        <dbReference type="EMBL" id="CAI2379635.1"/>
    </source>
</evidence>
<protein>
    <submittedName>
        <fullName evidence="2">Uncharacterized protein</fullName>
    </submittedName>
</protein>
<dbReference type="Proteomes" id="UP001295684">
    <property type="component" value="Unassembled WGS sequence"/>
</dbReference>
<evidence type="ECO:0000313" key="3">
    <source>
        <dbReference type="Proteomes" id="UP001295684"/>
    </source>
</evidence>